<dbReference type="Proteomes" id="UP001151699">
    <property type="component" value="Chromosome C"/>
</dbReference>
<organism evidence="1 2">
    <name type="scientific">Pseudolycoriella hygida</name>
    <dbReference type="NCBI Taxonomy" id="35572"/>
    <lineage>
        <taxon>Eukaryota</taxon>
        <taxon>Metazoa</taxon>
        <taxon>Ecdysozoa</taxon>
        <taxon>Arthropoda</taxon>
        <taxon>Hexapoda</taxon>
        <taxon>Insecta</taxon>
        <taxon>Pterygota</taxon>
        <taxon>Neoptera</taxon>
        <taxon>Endopterygota</taxon>
        <taxon>Diptera</taxon>
        <taxon>Nematocera</taxon>
        <taxon>Sciaroidea</taxon>
        <taxon>Sciaridae</taxon>
        <taxon>Pseudolycoriella</taxon>
    </lineage>
</organism>
<reference evidence="1" key="1">
    <citation type="submission" date="2022-07" db="EMBL/GenBank/DDBJ databases">
        <authorList>
            <person name="Trinca V."/>
            <person name="Uliana J.V.C."/>
            <person name="Torres T.T."/>
            <person name="Ward R.J."/>
            <person name="Monesi N."/>
        </authorList>
    </citation>
    <scope>NUCLEOTIDE SEQUENCE</scope>
    <source>
        <strain evidence="1">HSMRA1968</strain>
        <tissue evidence="1">Whole embryos</tissue>
    </source>
</reference>
<keyword evidence="2" id="KW-1185">Reference proteome</keyword>
<accession>A0A9Q0RXV5</accession>
<comment type="caution">
    <text evidence="1">The sequence shown here is derived from an EMBL/GenBank/DDBJ whole genome shotgun (WGS) entry which is preliminary data.</text>
</comment>
<dbReference type="AlphaFoldDB" id="A0A9Q0RXV5"/>
<evidence type="ECO:0000313" key="1">
    <source>
        <dbReference type="EMBL" id="KAJ6636461.1"/>
    </source>
</evidence>
<proteinExistence type="predicted"/>
<sequence length="130" mass="15077">METIKSRLRSRRRYFRPEIEFIDLTEVSEKPIKPSTYGSIETIDLTKVDLPETRQASINPDRLLDSCNVIKMVFEERNKQSMSLLRLSRIVGRVKSINGEKIRKAEIYAALSTMAEENQVLIFDGMVRLI</sequence>
<dbReference type="EMBL" id="WJQU01000004">
    <property type="protein sequence ID" value="KAJ6636461.1"/>
    <property type="molecule type" value="Genomic_DNA"/>
</dbReference>
<gene>
    <name evidence="1" type="primary">MCM3</name>
    <name evidence="1" type="ORF">Bhyg_15051</name>
</gene>
<protein>
    <submittedName>
        <fullName evidence="1">DNA replication licensing factor MCM3</fullName>
    </submittedName>
</protein>
<name>A0A9Q0RXV5_9DIPT</name>
<evidence type="ECO:0000313" key="2">
    <source>
        <dbReference type="Proteomes" id="UP001151699"/>
    </source>
</evidence>